<dbReference type="EMBL" id="CP064056">
    <property type="protein sequence ID" value="QPM74178.1"/>
    <property type="molecule type" value="Genomic_DNA"/>
</dbReference>
<dbReference type="RefSeq" id="WP_195718205.1">
    <property type="nucleotide sequence ID" value="NZ_CP064056.1"/>
</dbReference>
<evidence type="ECO:0000259" key="1">
    <source>
        <dbReference type="PROSITE" id="PS51819"/>
    </source>
</evidence>
<protein>
    <recommendedName>
        <fullName evidence="1">VOC domain-containing protein</fullName>
    </recommendedName>
</protein>
<dbReference type="KEGG" id="sllo:ISP08_07415"/>
<reference evidence="2 3" key="1">
    <citation type="submission" date="2020-10" db="EMBL/GenBank/DDBJ databases">
        <title>Closed genome sequences of Staphylococcus lloydii sp. nov. and Staphylococcus durrellii sp. nov. Isolated from Captive Fruit Bats (Pteropus livingstonii).</title>
        <authorList>
            <person name="Fountain K."/>
        </authorList>
    </citation>
    <scope>NUCLEOTIDE SEQUENCE [LARGE SCALE GENOMIC DNA]</scope>
    <source>
        <strain evidence="2 3">23_2_7_LY</strain>
    </source>
</reference>
<dbReference type="Pfam" id="PF18711">
    <property type="entry name" value="TxDE"/>
    <property type="match status" value="1"/>
</dbReference>
<evidence type="ECO:0000313" key="3">
    <source>
        <dbReference type="Proteomes" id="UP000594455"/>
    </source>
</evidence>
<organism evidence="2 3">
    <name type="scientific">Staphylococcus lloydii</name>
    <dbReference type="NCBI Taxonomy" id="2781774"/>
    <lineage>
        <taxon>Bacteria</taxon>
        <taxon>Bacillati</taxon>
        <taxon>Bacillota</taxon>
        <taxon>Bacilli</taxon>
        <taxon>Bacillales</taxon>
        <taxon>Staphylococcaceae</taxon>
        <taxon>Staphylococcus</taxon>
    </lineage>
</organism>
<dbReference type="InterPro" id="IPR029068">
    <property type="entry name" value="Glyas_Bleomycin-R_OHBP_Dase"/>
</dbReference>
<dbReference type="Proteomes" id="UP000594455">
    <property type="component" value="Chromosome"/>
</dbReference>
<dbReference type="PROSITE" id="PS51819">
    <property type="entry name" value="VOC"/>
    <property type="match status" value="1"/>
</dbReference>
<dbReference type="InterPro" id="IPR040553">
    <property type="entry name" value="TxDE"/>
</dbReference>
<name>A0A7T1AY50_9STAP</name>
<proteinExistence type="predicted"/>
<feature type="domain" description="VOC" evidence="1">
    <location>
        <begin position="2"/>
        <end position="116"/>
    </location>
</feature>
<accession>A0A7T1AY50</accession>
<dbReference type="SUPFAM" id="SSF54593">
    <property type="entry name" value="Glyoxalase/Bleomycin resistance protein/Dihydroxybiphenyl dioxygenase"/>
    <property type="match status" value="1"/>
</dbReference>
<sequence>MKLNKILIYTNKIAEVKAFYVDDLGFDLIKDEHDYFSISAGYSDLTFVYSDTLTNPYYHFAFDIPPEMFAEIKGWLSQRVELLTEEGQDEIYFSGFDAKSVYFYDPAQNIVEFMARNEHRNKTQANYFAVQEILGISEIGLVIDDLEHSMRTLKKYNYSNIANYIDEDSLNFIFNNNESNYLLLTKADRRWLFSDKLAKILPITVETDKELIEIVDGELKISSLG</sequence>
<keyword evidence="3" id="KW-1185">Reference proteome</keyword>
<evidence type="ECO:0000313" key="2">
    <source>
        <dbReference type="EMBL" id="QPM74178.1"/>
    </source>
</evidence>
<dbReference type="InterPro" id="IPR037523">
    <property type="entry name" value="VOC_core"/>
</dbReference>
<dbReference type="Gene3D" id="3.10.180.10">
    <property type="entry name" value="2,3-Dihydroxybiphenyl 1,2-Dioxygenase, domain 1"/>
    <property type="match status" value="1"/>
</dbReference>
<gene>
    <name evidence="2" type="ORF">ISP08_07415</name>
</gene>
<dbReference type="AlphaFoldDB" id="A0A7T1AY50"/>